<dbReference type="InterPro" id="IPR008979">
    <property type="entry name" value="Galactose-bd-like_sf"/>
</dbReference>
<feature type="domain" description="Exo-beta-D-glucosaminidase Ig-fold" evidence="7">
    <location>
        <begin position="770"/>
        <end position="878"/>
    </location>
</feature>
<dbReference type="InterPro" id="IPR043534">
    <property type="entry name" value="EBDG/EBM"/>
</dbReference>
<keyword evidence="10" id="KW-1185">Reference proteome</keyword>
<dbReference type="InterPro" id="IPR013783">
    <property type="entry name" value="Ig-like_fold"/>
</dbReference>
<reference evidence="9 10" key="1">
    <citation type="journal article" date="2018" name="Genet. Mol. Biol.">
        <title>The genome sequence of Dyella jiangningensis FCAV SCS01 from a lignocellulose-decomposing microbial consortium metagenome reveals potential for biotechnological applications.</title>
        <authorList>
            <person name="Desiderato J.G."/>
            <person name="Alvarenga D.O."/>
            <person name="Constancio M.T.L."/>
            <person name="Alves L.M.C."/>
            <person name="Varani A.M."/>
        </authorList>
    </citation>
    <scope>NUCLEOTIDE SEQUENCE [LARGE SCALE GENOMIC DNA]</scope>
    <source>
        <strain evidence="9 10">FCAV SCS01</strain>
    </source>
</reference>
<dbReference type="InterPro" id="IPR036156">
    <property type="entry name" value="Beta-gal/glucu_dom_sf"/>
</dbReference>
<evidence type="ECO:0000259" key="8">
    <source>
        <dbReference type="Pfam" id="PF22666"/>
    </source>
</evidence>
<evidence type="ECO:0000259" key="4">
    <source>
        <dbReference type="Pfam" id="PF00703"/>
    </source>
</evidence>
<protein>
    <submittedName>
        <fullName evidence="9">Glycoside hydrolase family 2</fullName>
    </submittedName>
</protein>
<evidence type="ECO:0000259" key="7">
    <source>
        <dbReference type="Pfam" id="PF18368"/>
    </source>
</evidence>
<evidence type="ECO:0000256" key="3">
    <source>
        <dbReference type="ARBA" id="ARBA00023295"/>
    </source>
</evidence>
<proteinExistence type="inferred from homology"/>
<evidence type="ECO:0000313" key="9">
    <source>
        <dbReference type="EMBL" id="RAO78156.1"/>
    </source>
</evidence>
<evidence type="ECO:0000259" key="6">
    <source>
        <dbReference type="Pfam" id="PF17786"/>
    </source>
</evidence>
<dbReference type="GO" id="GO:0004553">
    <property type="term" value="F:hydrolase activity, hydrolyzing O-glycosyl compounds"/>
    <property type="evidence" value="ECO:0007669"/>
    <property type="project" value="InterPro"/>
</dbReference>
<dbReference type="InterPro" id="IPR006103">
    <property type="entry name" value="Glyco_hydro_2_cat"/>
</dbReference>
<feature type="domain" description="Mannosidase Ig/CBM-like" evidence="6">
    <location>
        <begin position="676"/>
        <end position="757"/>
    </location>
</feature>
<evidence type="ECO:0000256" key="2">
    <source>
        <dbReference type="ARBA" id="ARBA00022801"/>
    </source>
</evidence>
<evidence type="ECO:0000259" key="5">
    <source>
        <dbReference type="Pfam" id="PF02836"/>
    </source>
</evidence>
<dbReference type="InterPro" id="IPR041447">
    <property type="entry name" value="Mannosidase_ig"/>
</dbReference>
<dbReference type="Gene3D" id="2.60.40.10">
    <property type="entry name" value="Immunoglobulins"/>
    <property type="match status" value="3"/>
</dbReference>
<dbReference type="Pfam" id="PF22666">
    <property type="entry name" value="Glyco_hydro_2_N2"/>
    <property type="match status" value="1"/>
</dbReference>
<gene>
    <name evidence="9" type="ORF">CA260_10145</name>
</gene>
<feature type="domain" description="Glycoside hydrolase family 2 immunoglobulin-like beta-sandwich" evidence="4">
    <location>
        <begin position="231"/>
        <end position="330"/>
    </location>
</feature>
<dbReference type="InterPro" id="IPR006102">
    <property type="entry name" value="Ig-like_GH2"/>
</dbReference>
<comment type="similarity">
    <text evidence="1">Belongs to the glycosyl hydrolase 2 family.</text>
</comment>
<feature type="domain" description="Glycoside hydrolase family 2 catalytic" evidence="5">
    <location>
        <begin position="342"/>
        <end position="474"/>
    </location>
</feature>
<dbReference type="InterPro" id="IPR054593">
    <property type="entry name" value="Beta-mannosidase-like_N2"/>
</dbReference>
<keyword evidence="2 9" id="KW-0378">Hydrolase</keyword>
<keyword evidence="3" id="KW-0326">Glycosidase</keyword>
<dbReference type="OrthoDB" id="9758603at2"/>
<dbReference type="AlphaFoldDB" id="A0A328PE57"/>
<name>A0A328PE57_9GAMM</name>
<accession>A0A328PE57</accession>
<dbReference type="EMBL" id="NFZS01000001">
    <property type="protein sequence ID" value="RAO78156.1"/>
    <property type="molecule type" value="Genomic_DNA"/>
</dbReference>
<comment type="caution">
    <text evidence="9">The sequence shown here is derived from an EMBL/GenBank/DDBJ whole genome shotgun (WGS) entry which is preliminary data.</text>
</comment>
<dbReference type="InterPro" id="IPR017853">
    <property type="entry name" value="GH"/>
</dbReference>
<dbReference type="SUPFAM" id="SSF49785">
    <property type="entry name" value="Galactose-binding domain-like"/>
    <property type="match status" value="1"/>
</dbReference>
<dbReference type="Pfam" id="PF18368">
    <property type="entry name" value="Ig_GlcNase"/>
    <property type="match status" value="1"/>
</dbReference>
<dbReference type="Proteomes" id="UP000248926">
    <property type="component" value="Unassembled WGS sequence"/>
</dbReference>
<evidence type="ECO:0000256" key="1">
    <source>
        <dbReference type="ARBA" id="ARBA00007401"/>
    </source>
</evidence>
<dbReference type="SUPFAM" id="SSF51445">
    <property type="entry name" value="(Trans)glycosidases"/>
    <property type="match status" value="1"/>
</dbReference>
<dbReference type="PANTHER" id="PTHR43536:SF1">
    <property type="entry name" value="MANNOSYLGLYCOPROTEIN ENDO-BETA-MANNOSIDASE"/>
    <property type="match status" value="1"/>
</dbReference>
<feature type="domain" description="Beta-mannosidase-like galactose-binding" evidence="8">
    <location>
        <begin position="37"/>
        <end position="177"/>
    </location>
</feature>
<dbReference type="GO" id="GO:0005975">
    <property type="term" value="P:carbohydrate metabolic process"/>
    <property type="evidence" value="ECO:0007669"/>
    <property type="project" value="InterPro"/>
</dbReference>
<organism evidence="9 10">
    <name type="scientific">Dyella jiangningensis</name>
    <dbReference type="NCBI Taxonomy" id="1379159"/>
    <lineage>
        <taxon>Bacteria</taxon>
        <taxon>Pseudomonadati</taxon>
        <taxon>Pseudomonadota</taxon>
        <taxon>Gammaproteobacteria</taxon>
        <taxon>Lysobacterales</taxon>
        <taxon>Rhodanobacteraceae</taxon>
        <taxon>Dyella</taxon>
    </lineage>
</organism>
<sequence length="893" mass="97852">MMGALACAIAPAAHAQASREPIRLAADAGVVTPVDRWQIQDSAKAQQGGADISLPGYSTKEWYPVSGHATVMAGLLENDAFKHDVFYSDNLRAVQVPEASGNLFVTPWWYRTEFTLPKAPAGRHTLLRTNGMIASADVWVNGHQVADHADLAGAYPVHEFDVTRWLHADTNVLAMRVYPGDPRMSLSMGWVDWNPTPPDNNMGPWRGVDIVQTGPVQLSFPHVLSTLSLPDLSRAALTVKVTAKNLDTAAHDATISGTVAGVAVQQTVHLAPGQTQVVSFSPSTTPGLALDHPNIWWPIGMGDHPLYPLELTAAVDGATSDKTEATFGIRSASSKLTKQGYRQFFINGRPLLIRGGGWAPDMFLRDDPARMEAEFSYIANLGLNTIRSEGKLENQRFYDLADRHGILILAGWECCDKWESAAKTGGAPWTDADMKVAKDSMASEARLLRNHPSVIGFFIGSDNAPPPAIARMYADTLREEDWQLPVISAAVPQATAEAGPSGMKMAGPYDWIPPSYWYADKLGGAFGFDSEVSAGADIPRMEDLTRMLSPQEQEALWKYPQARQFHASADWSTFAVLTPFDDALAHRYGAPTSLADYVAKAQLDNYDNVRAQFEAFNARMDAAKPATGVIYWMLNNAWPSLHWHLYDYYMNPAGAYFGAKKANEPVHIQYSYDTRDIVLVNHTLEDVRGLKAHVRVRNLDGDVRFDKQLQDIDLGGNRTRTVARLPVIAGLSTAYFVELDLTGADGTPVSRNVYWLSTRPDVLDWANSNWYLTPLTQYADLTALRSLPVATSDIHATTRHEGHDEVTTVTLSVPAASKAVALFQHVSIHRGAHGDLALPIRWTDNDVTLWPGESITLTARYAMQGTAEPVVEVSGWNVPARTVPAAVTQDTVH</sequence>
<dbReference type="PANTHER" id="PTHR43536">
    <property type="entry name" value="MANNOSYLGLYCOPROTEIN ENDO-BETA-MANNOSIDASE"/>
    <property type="match status" value="1"/>
</dbReference>
<dbReference type="Gene3D" id="2.60.120.260">
    <property type="entry name" value="Galactose-binding domain-like"/>
    <property type="match status" value="1"/>
</dbReference>
<dbReference type="Gene3D" id="3.20.20.80">
    <property type="entry name" value="Glycosidases"/>
    <property type="match status" value="1"/>
</dbReference>
<dbReference type="Pfam" id="PF17786">
    <property type="entry name" value="Mannosidase_ig"/>
    <property type="match status" value="1"/>
</dbReference>
<dbReference type="Pfam" id="PF02836">
    <property type="entry name" value="Glyco_hydro_2_C"/>
    <property type="match status" value="1"/>
</dbReference>
<dbReference type="Pfam" id="PF00703">
    <property type="entry name" value="Glyco_hydro_2"/>
    <property type="match status" value="1"/>
</dbReference>
<evidence type="ECO:0000313" key="10">
    <source>
        <dbReference type="Proteomes" id="UP000248926"/>
    </source>
</evidence>
<dbReference type="SUPFAM" id="SSF49303">
    <property type="entry name" value="beta-Galactosidase/glucuronidase domain"/>
    <property type="match status" value="3"/>
</dbReference>
<dbReference type="InterPro" id="IPR041351">
    <property type="entry name" value="Ig_GlcNase"/>
</dbReference>